<dbReference type="Gramene" id="GBG88188">
    <property type="protein sequence ID" value="GBG88188"/>
    <property type="gene ID" value="CBR_g46676"/>
</dbReference>
<evidence type="ECO:0000313" key="3">
    <source>
        <dbReference type="Proteomes" id="UP000265515"/>
    </source>
</evidence>
<protein>
    <submittedName>
        <fullName evidence="2">Uncharacterized protein</fullName>
    </submittedName>
</protein>
<evidence type="ECO:0000256" key="1">
    <source>
        <dbReference type="SAM" id="MobiDB-lite"/>
    </source>
</evidence>
<feature type="region of interest" description="Disordered" evidence="1">
    <location>
        <begin position="90"/>
        <end position="206"/>
    </location>
</feature>
<organism evidence="2 3">
    <name type="scientific">Chara braunii</name>
    <name type="common">Braun's stonewort</name>
    <dbReference type="NCBI Taxonomy" id="69332"/>
    <lineage>
        <taxon>Eukaryota</taxon>
        <taxon>Viridiplantae</taxon>
        <taxon>Streptophyta</taxon>
        <taxon>Charophyceae</taxon>
        <taxon>Charales</taxon>
        <taxon>Characeae</taxon>
        <taxon>Chara</taxon>
    </lineage>
</organism>
<reference evidence="2 3" key="1">
    <citation type="journal article" date="2018" name="Cell">
        <title>The Chara Genome: Secondary Complexity and Implications for Plant Terrestrialization.</title>
        <authorList>
            <person name="Nishiyama T."/>
            <person name="Sakayama H."/>
            <person name="Vries J.D."/>
            <person name="Buschmann H."/>
            <person name="Saint-Marcoux D."/>
            <person name="Ullrich K.K."/>
            <person name="Haas F.B."/>
            <person name="Vanderstraeten L."/>
            <person name="Becker D."/>
            <person name="Lang D."/>
            <person name="Vosolsobe S."/>
            <person name="Rombauts S."/>
            <person name="Wilhelmsson P.K.I."/>
            <person name="Janitza P."/>
            <person name="Kern R."/>
            <person name="Heyl A."/>
            <person name="Rumpler F."/>
            <person name="Villalobos L.I.A.C."/>
            <person name="Clay J.M."/>
            <person name="Skokan R."/>
            <person name="Toyoda A."/>
            <person name="Suzuki Y."/>
            <person name="Kagoshima H."/>
            <person name="Schijlen E."/>
            <person name="Tajeshwar N."/>
            <person name="Catarino B."/>
            <person name="Hetherington A.J."/>
            <person name="Saltykova A."/>
            <person name="Bonnot C."/>
            <person name="Breuninger H."/>
            <person name="Symeonidi A."/>
            <person name="Radhakrishnan G.V."/>
            <person name="Van Nieuwerburgh F."/>
            <person name="Deforce D."/>
            <person name="Chang C."/>
            <person name="Karol K.G."/>
            <person name="Hedrich R."/>
            <person name="Ulvskov P."/>
            <person name="Glockner G."/>
            <person name="Delwiche C.F."/>
            <person name="Petrasek J."/>
            <person name="Van de Peer Y."/>
            <person name="Friml J."/>
            <person name="Beilby M."/>
            <person name="Dolan L."/>
            <person name="Kohara Y."/>
            <person name="Sugano S."/>
            <person name="Fujiyama A."/>
            <person name="Delaux P.-M."/>
            <person name="Quint M."/>
            <person name="TheiBen G."/>
            <person name="Hagemann M."/>
            <person name="Harholt J."/>
            <person name="Dunand C."/>
            <person name="Zachgo S."/>
            <person name="Langdale J."/>
            <person name="Maumus F."/>
            <person name="Straeten D.V.D."/>
            <person name="Gould S.B."/>
            <person name="Rensing S.A."/>
        </authorList>
    </citation>
    <scope>NUCLEOTIDE SEQUENCE [LARGE SCALE GENOMIC DNA]</scope>
    <source>
        <strain evidence="2 3">S276</strain>
    </source>
</reference>
<dbReference type="Proteomes" id="UP000265515">
    <property type="component" value="Unassembled WGS sequence"/>
</dbReference>
<sequence length="226" mass="23250">MRANRCMWIVDWLRDEEHNKTEEDYRKKWTKMTDIVSRIGDKCYTSGQSGYFNMMTKQRGEQGVCTTFEQGLWDVMEWWRLKRSSTCDTTLASEDLGGTRSEDGGGGTGSAEGGGDSGSAEGDGGNGLGQVAKGSGSGQGGGGSGSWQGGGGSASGQGGGGSGSSQSGNGASAVGAMDTLDTSAKSRRTSFGSVRGDAVASSSGTKTVMEDLARTLCKGLEKASGR</sequence>
<comment type="caution">
    <text evidence="2">The sequence shown here is derived from an EMBL/GenBank/DDBJ whole genome shotgun (WGS) entry which is preliminary data.</text>
</comment>
<feature type="compositionally biased region" description="Low complexity" evidence="1">
    <location>
        <begin position="164"/>
        <end position="176"/>
    </location>
</feature>
<dbReference type="EMBL" id="BFEA01000655">
    <property type="protein sequence ID" value="GBG88188.1"/>
    <property type="molecule type" value="Genomic_DNA"/>
</dbReference>
<accession>A0A388M0U2</accession>
<feature type="compositionally biased region" description="Gly residues" evidence="1">
    <location>
        <begin position="104"/>
        <end position="128"/>
    </location>
</feature>
<evidence type="ECO:0000313" key="2">
    <source>
        <dbReference type="EMBL" id="GBG88188.1"/>
    </source>
</evidence>
<feature type="compositionally biased region" description="Gly residues" evidence="1">
    <location>
        <begin position="135"/>
        <end position="163"/>
    </location>
</feature>
<name>A0A388M0U2_CHABU</name>
<gene>
    <name evidence="2" type="ORF">CBR_g46676</name>
</gene>
<keyword evidence="3" id="KW-1185">Reference proteome</keyword>
<proteinExistence type="predicted"/>
<dbReference type="AlphaFoldDB" id="A0A388M0U2"/>